<dbReference type="AlphaFoldDB" id="A0A3S4ZAP0"/>
<proteinExistence type="predicted"/>
<reference evidence="1" key="1">
    <citation type="submission" date="2018-11" db="EMBL/GenBank/DDBJ databases">
        <authorList>
            <consortium name="Pathogen Informatics"/>
        </authorList>
    </citation>
    <scope>NUCLEOTIDE SEQUENCE</scope>
</reference>
<evidence type="ECO:0000313" key="2">
    <source>
        <dbReference type="Proteomes" id="UP000784294"/>
    </source>
</evidence>
<sequence>MFTPCRGNSGLTTHATAGIQGSPILEERPTRTLLSFCLLPFPVLQAAKCRLTLLAGRPIERNETPPLIVNHCLIQRPSRLFSAQKFFFLFRHSSNVDPRTTALHHHSVLRLVALRPHLPKTLPPKLDFQLPCLGLLALRKPIQLGAIWAQ</sequence>
<dbReference type="Proteomes" id="UP000784294">
    <property type="component" value="Unassembled WGS sequence"/>
</dbReference>
<accession>A0A3S4ZAP0</accession>
<organism evidence="1 2">
    <name type="scientific">Protopolystoma xenopodis</name>
    <dbReference type="NCBI Taxonomy" id="117903"/>
    <lineage>
        <taxon>Eukaryota</taxon>
        <taxon>Metazoa</taxon>
        <taxon>Spiralia</taxon>
        <taxon>Lophotrochozoa</taxon>
        <taxon>Platyhelminthes</taxon>
        <taxon>Monogenea</taxon>
        <taxon>Polyopisthocotylea</taxon>
        <taxon>Polystomatidea</taxon>
        <taxon>Polystomatidae</taxon>
        <taxon>Protopolystoma</taxon>
    </lineage>
</organism>
<dbReference type="EMBL" id="CAAALY010000236">
    <property type="protein sequence ID" value="VEL06682.1"/>
    <property type="molecule type" value="Genomic_DNA"/>
</dbReference>
<comment type="caution">
    <text evidence="1">The sequence shown here is derived from an EMBL/GenBank/DDBJ whole genome shotgun (WGS) entry which is preliminary data.</text>
</comment>
<gene>
    <name evidence="1" type="ORF">PXEA_LOCUS122</name>
</gene>
<protein>
    <submittedName>
        <fullName evidence="1">Uncharacterized protein</fullName>
    </submittedName>
</protein>
<name>A0A3S4ZAP0_9PLAT</name>
<evidence type="ECO:0000313" key="1">
    <source>
        <dbReference type="EMBL" id="VEL06682.1"/>
    </source>
</evidence>
<keyword evidence="2" id="KW-1185">Reference proteome</keyword>